<keyword evidence="2" id="KW-0472">Membrane</keyword>
<dbReference type="EMBL" id="JALJOT010000001">
    <property type="protein sequence ID" value="KAK9918756.1"/>
    <property type="molecule type" value="Genomic_DNA"/>
</dbReference>
<evidence type="ECO:0000256" key="2">
    <source>
        <dbReference type="SAM" id="Phobius"/>
    </source>
</evidence>
<name>A0ABR2Z4T1_9CHLO</name>
<comment type="caution">
    <text evidence="3">The sequence shown here is derived from an EMBL/GenBank/DDBJ whole genome shotgun (WGS) entry which is preliminary data.</text>
</comment>
<evidence type="ECO:0000313" key="3">
    <source>
        <dbReference type="EMBL" id="KAK9918756.1"/>
    </source>
</evidence>
<keyword evidence="2" id="KW-1133">Transmembrane helix</keyword>
<organism evidence="3 4">
    <name type="scientific">Coccomyxa subellipsoidea</name>
    <dbReference type="NCBI Taxonomy" id="248742"/>
    <lineage>
        <taxon>Eukaryota</taxon>
        <taxon>Viridiplantae</taxon>
        <taxon>Chlorophyta</taxon>
        <taxon>core chlorophytes</taxon>
        <taxon>Trebouxiophyceae</taxon>
        <taxon>Trebouxiophyceae incertae sedis</taxon>
        <taxon>Coccomyxaceae</taxon>
        <taxon>Coccomyxa</taxon>
    </lineage>
</organism>
<proteinExistence type="predicted"/>
<feature type="region of interest" description="Disordered" evidence="1">
    <location>
        <begin position="352"/>
        <end position="373"/>
    </location>
</feature>
<feature type="transmembrane region" description="Helical" evidence="2">
    <location>
        <begin position="297"/>
        <end position="319"/>
    </location>
</feature>
<evidence type="ECO:0000313" key="4">
    <source>
        <dbReference type="Proteomes" id="UP001491310"/>
    </source>
</evidence>
<accession>A0ABR2Z4T1</accession>
<evidence type="ECO:0000256" key="1">
    <source>
        <dbReference type="SAM" id="MobiDB-lite"/>
    </source>
</evidence>
<gene>
    <name evidence="3" type="ORF">WJX75_006643</name>
</gene>
<dbReference type="Proteomes" id="UP001491310">
    <property type="component" value="Unassembled WGS sequence"/>
</dbReference>
<reference evidence="3 4" key="1">
    <citation type="journal article" date="2024" name="Nat. Commun.">
        <title>Phylogenomics reveals the evolutionary origins of lichenization in chlorophyte algae.</title>
        <authorList>
            <person name="Puginier C."/>
            <person name="Libourel C."/>
            <person name="Otte J."/>
            <person name="Skaloud P."/>
            <person name="Haon M."/>
            <person name="Grisel S."/>
            <person name="Petersen M."/>
            <person name="Berrin J.G."/>
            <person name="Delaux P.M."/>
            <person name="Dal Grande F."/>
            <person name="Keller J."/>
        </authorList>
    </citation>
    <scope>NUCLEOTIDE SEQUENCE [LARGE SCALE GENOMIC DNA]</scope>
    <source>
        <strain evidence="3 4">SAG 216-7</strain>
    </source>
</reference>
<keyword evidence="2" id="KW-0812">Transmembrane</keyword>
<sequence length="373" mass="39165">MVTSASNRGADRRPSGSPAFQEQQGPEACSRARRKAIMPMAAGFLLLVSALTTVAGKAPPADPFIAPVDIPTPRIYPKQNSTIDDFGAVNMTAMAPAQRAALAKKTITKAVSMVANITNPPPSPVVTLSSSPAAAAAPVPAVTTPSDAEKTAVSAHMRVSGPGVTPFGPANQQRLINVFADVARNLTQAQFRVVLVSDAYTFRRRLQDAQPLTNVADIVMEVDAGTVANAPGVAAQISSIVTNDTIAISLQQHGLSSWSVKLLSVSVVAPSTAAATLPCQLQWARWCLDGSPFTPALIYMIIAFGVALILLTVVAIFVYREVAKNSGKTGELEYPKEEQSFTIKERLQKFVTGHSRGKVTPAIGSPPTAASGR</sequence>
<feature type="region of interest" description="Disordered" evidence="1">
    <location>
        <begin position="1"/>
        <end position="28"/>
    </location>
</feature>
<feature type="transmembrane region" description="Helical" evidence="2">
    <location>
        <begin position="36"/>
        <end position="56"/>
    </location>
</feature>
<keyword evidence="4" id="KW-1185">Reference proteome</keyword>
<protein>
    <submittedName>
        <fullName evidence="3">Uncharacterized protein</fullName>
    </submittedName>
</protein>